<protein>
    <submittedName>
        <fullName evidence="9">Undecaprenyl-phosphate 4-deoxy-4-formamido-L-arabinose transferase</fullName>
    </submittedName>
</protein>
<organism evidence="9 10">
    <name type="scientific">Herpetosiphon gulosus</name>
    <dbReference type="NCBI Taxonomy" id="1973496"/>
    <lineage>
        <taxon>Bacteria</taxon>
        <taxon>Bacillati</taxon>
        <taxon>Chloroflexota</taxon>
        <taxon>Chloroflexia</taxon>
        <taxon>Herpetosiphonales</taxon>
        <taxon>Herpetosiphonaceae</taxon>
        <taxon>Herpetosiphon</taxon>
    </lineage>
</organism>
<keyword evidence="3 9" id="KW-0808">Transferase</keyword>
<dbReference type="InterPro" id="IPR029044">
    <property type="entry name" value="Nucleotide-diphossugar_trans"/>
</dbReference>
<dbReference type="PANTHER" id="PTHR48090">
    <property type="entry name" value="UNDECAPRENYL-PHOSPHATE 4-DEOXY-4-FORMAMIDO-L-ARABINOSE TRANSFERASE-RELATED"/>
    <property type="match status" value="1"/>
</dbReference>
<dbReference type="SUPFAM" id="SSF53448">
    <property type="entry name" value="Nucleotide-diphospho-sugar transferases"/>
    <property type="match status" value="1"/>
</dbReference>
<evidence type="ECO:0000256" key="7">
    <source>
        <dbReference type="ARBA" id="ARBA00023136"/>
    </source>
</evidence>
<keyword evidence="1" id="KW-1003">Cell membrane</keyword>
<dbReference type="RefSeq" id="WP_345723000.1">
    <property type="nucleotide sequence ID" value="NZ_BAABRU010000011.1"/>
</dbReference>
<feature type="domain" description="Glycosyltransferase 2-like" evidence="8">
    <location>
        <begin position="8"/>
        <end position="126"/>
    </location>
</feature>
<evidence type="ECO:0000256" key="1">
    <source>
        <dbReference type="ARBA" id="ARBA00022475"/>
    </source>
</evidence>
<name>A0ABP9X1U2_9CHLR</name>
<dbReference type="Pfam" id="PF00535">
    <property type="entry name" value="Glycos_transf_2"/>
    <property type="match status" value="1"/>
</dbReference>
<dbReference type="CDD" id="cd04179">
    <property type="entry name" value="DPM_DPG-synthase_like"/>
    <property type="match status" value="1"/>
</dbReference>
<evidence type="ECO:0000313" key="9">
    <source>
        <dbReference type="EMBL" id="GAA5529385.1"/>
    </source>
</evidence>
<keyword evidence="10" id="KW-1185">Reference proteome</keyword>
<dbReference type="Gene3D" id="3.90.550.10">
    <property type="entry name" value="Spore Coat Polysaccharide Biosynthesis Protein SpsA, Chain A"/>
    <property type="match status" value="1"/>
</dbReference>
<evidence type="ECO:0000256" key="2">
    <source>
        <dbReference type="ARBA" id="ARBA00022676"/>
    </source>
</evidence>
<dbReference type="InterPro" id="IPR050256">
    <property type="entry name" value="Glycosyltransferase_2"/>
</dbReference>
<sequence length="245" mass="27468">MDSQPDLSIVFPAYNEAENIEASILDAIQVLNSLGLNGEIVVVNDGSHDHTASVVRDVATRHQQVHLINHEMNQGYGAAVWTGLTNATGKLVFFCDADRQFDLAELEKLVARRHHAPLVVGYRAPRRDPFLRRLNGWGWSHLVTLLFGYTARDIDCAFKMLDQRVIDILRQQVQSRGATFSAELLVRAKRAGFQIAEVAIVGHRPRVAGNPTGAKLSVIIRAFRELLQLYRVLNRERRTTKPATL</sequence>
<keyword evidence="6" id="KW-1133">Transmembrane helix</keyword>
<evidence type="ECO:0000256" key="6">
    <source>
        <dbReference type="ARBA" id="ARBA00022989"/>
    </source>
</evidence>
<dbReference type="Proteomes" id="UP001428290">
    <property type="component" value="Unassembled WGS sequence"/>
</dbReference>
<accession>A0ABP9X1U2</accession>
<evidence type="ECO:0000259" key="8">
    <source>
        <dbReference type="Pfam" id="PF00535"/>
    </source>
</evidence>
<evidence type="ECO:0000256" key="4">
    <source>
        <dbReference type="ARBA" id="ARBA00022692"/>
    </source>
</evidence>
<keyword evidence="7" id="KW-0472">Membrane</keyword>
<reference evidence="9 10" key="1">
    <citation type="submission" date="2024-02" db="EMBL/GenBank/DDBJ databases">
        <title>Herpetosiphon gulosus NBRC 112829.</title>
        <authorList>
            <person name="Ichikawa N."/>
            <person name="Katano-Makiyama Y."/>
            <person name="Hidaka K."/>
        </authorList>
    </citation>
    <scope>NUCLEOTIDE SEQUENCE [LARGE SCALE GENOMIC DNA]</scope>
    <source>
        <strain evidence="9 10">NBRC 112829</strain>
    </source>
</reference>
<gene>
    <name evidence="9" type="primary">arnC_5</name>
    <name evidence="9" type="ORF">Hgul01_03194</name>
</gene>
<dbReference type="EMBL" id="BAABRU010000011">
    <property type="protein sequence ID" value="GAA5529385.1"/>
    <property type="molecule type" value="Genomic_DNA"/>
</dbReference>
<keyword evidence="5" id="KW-0448">Lipopolysaccharide biosynthesis</keyword>
<evidence type="ECO:0000256" key="5">
    <source>
        <dbReference type="ARBA" id="ARBA00022985"/>
    </source>
</evidence>
<evidence type="ECO:0000256" key="3">
    <source>
        <dbReference type="ARBA" id="ARBA00022679"/>
    </source>
</evidence>
<dbReference type="GO" id="GO:0016740">
    <property type="term" value="F:transferase activity"/>
    <property type="evidence" value="ECO:0007669"/>
    <property type="project" value="UniProtKB-KW"/>
</dbReference>
<comment type="caution">
    <text evidence="9">The sequence shown here is derived from an EMBL/GenBank/DDBJ whole genome shotgun (WGS) entry which is preliminary data.</text>
</comment>
<proteinExistence type="predicted"/>
<evidence type="ECO:0000313" key="10">
    <source>
        <dbReference type="Proteomes" id="UP001428290"/>
    </source>
</evidence>
<keyword evidence="2" id="KW-0328">Glycosyltransferase</keyword>
<dbReference type="PANTHER" id="PTHR48090:SF3">
    <property type="entry name" value="UNDECAPRENYL-PHOSPHATE 4-DEOXY-4-FORMAMIDO-L-ARABINOSE TRANSFERASE"/>
    <property type="match status" value="1"/>
</dbReference>
<dbReference type="InterPro" id="IPR001173">
    <property type="entry name" value="Glyco_trans_2-like"/>
</dbReference>
<keyword evidence="4" id="KW-0812">Transmembrane</keyword>